<comment type="function">
    <text evidence="8">Also involved in hydrogenase metallocenter assembly, probably by participating in the nickel insertion step. This function in hydrogenase biosynthesis requires chaperone activity and the presence of the metal-binding domain, but not PPIase activity.</text>
</comment>
<evidence type="ECO:0000256" key="7">
    <source>
        <dbReference type="ARBA" id="ARBA00023235"/>
    </source>
</evidence>
<dbReference type="EC" id="5.2.1.8" evidence="10"/>
<organism evidence="12 13">
    <name type="scientific">Alkalispirillum mobile</name>
    <dbReference type="NCBI Taxonomy" id="85925"/>
    <lineage>
        <taxon>Bacteria</taxon>
        <taxon>Pseudomonadati</taxon>
        <taxon>Pseudomonadota</taxon>
        <taxon>Gammaproteobacteria</taxon>
        <taxon>Chromatiales</taxon>
        <taxon>Ectothiorhodospiraceae</taxon>
        <taxon>Alkalispirillum</taxon>
    </lineage>
</organism>
<keyword evidence="13" id="KW-1185">Reference proteome</keyword>
<protein>
    <recommendedName>
        <fullName evidence="10">Peptidyl-prolyl cis-trans isomerase</fullName>
        <ecNumber evidence="10">5.2.1.8</ecNumber>
    </recommendedName>
</protein>
<dbReference type="AlphaFoldDB" id="A0A498BYE0"/>
<evidence type="ECO:0000256" key="4">
    <source>
        <dbReference type="ARBA" id="ARBA00022490"/>
    </source>
</evidence>
<keyword evidence="4" id="KW-0963">Cytoplasm</keyword>
<dbReference type="Pfam" id="PF00254">
    <property type="entry name" value="FKBP_C"/>
    <property type="match status" value="1"/>
</dbReference>
<gene>
    <name evidence="12" type="ORF">DFR31_2211</name>
</gene>
<evidence type="ECO:0000256" key="9">
    <source>
        <dbReference type="PROSITE-ProRule" id="PRU00277"/>
    </source>
</evidence>
<name>A0A498BYE0_9GAMM</name>
<keyword evidence="6" id="KW-0143">Chaperone</keyword>
<feature type="domain" description="PPIase FKBP-type" evidence="11">
    <location>
        <begin position="6"/>
        <end position="80"/>
    </location>
</feature>
<evidence type="ECO:0000313" key="12">
    <source>
        <dbReference type="EMBL" id="RLK48332.1"/>
    </source>
</evidence>
<dbReference type="GO" id="GO:0005737">
    <property type="term" value="C:cytoplasm"/>
    <property type="evidence" value="ECO:0007669"/>
    <property type="project" value="UniProtKB-SubCell"/>
</dbReference>
<dbReference type="PROSITE" id="PS50059">
    <property type="entry name" value="FKBP_PPIASE"/>
    <property type="match status" value="1"/>
</dbReference>
<dbReference type="SUPFAM" id="SSF54534">
    <property type="entry name" value="FKBP-like"/>
    <property type="match status" value="1"/>
</dbReference>
<comment type="caution">
    <text evidence="12">The sequence shown here is derived from an EMBL/GenBank/DDBJ whole genome shotgun (WGS) entry which is preliminary data.</text>
</comment>
<keyword evidence="7 9" id="KW-0413">Isomerase</keyword>
<evidence type="ECO:0000256" key="10">
    <source>
        <dbReference type="RuleBase" id="RU003915"/>
    </source>
</evidence>
<dbReference type="OrthoDB" id="9808891at2"/>
<dbReference type="Proteomes" id="UP000275461">
    <property type="component" value="Unassembled WGS sequence"/>
</dbReference>
<dbReference type="EMBL" id="RCDA01000003">
    <property type="protein sequence ID" value="RLK48332.1"/>
    <property type="molecule type" value="Genomic_DNA"/>
</dbReference>
<evidence type="ECO:0000259" key="11">
    <source>
        <dbReference type="PROSITE" id="PS50059"/>
    </source>
</evidence>
<evidence type="ECO:0000256" key="3">
    <source>
        <dbReference type="ARBA" id="ARBA00006577"/>
    </source>
</evidence>
<dbReference type="InterPro" id="IPR001179">
    <property type="entry name" value="PPIase_FKBP_dom"/>
</dbReference>
<dbReference type="Gene3D" id="3.10.50.40">
    <property type="match status" value="1"/>
</dbReference>
<comment type="similarity">
    <text evidence="3 10">Belongs to the FKBP-type PPIase family.</text>
</comment>
<evidence type="ECO:0000256" key="5">
    <source>
        <dbReference type="ARBA" id="ARBA00023110"/>
    </source>
</evidence>
<dbReference type="PANTHER" id="PTHR47861">
    <property type="entry name" value="FKBP-TYPE PEPTIDYL-PROLYL CIS-TRANS ISOMERASE SLYD"/>
    <property type="match status" value="1"/>
</dbReference>
<comment type="catalytic activity">
    <reaction evidence="1 9 10">
        <text>[protein]-peptidylproline (omega=180) = [protein]-peptidylproline (omega=0)</text>
        <dbReference type="Rhea" id="RHEA:16237"/>
        <dbReference type="Rhea" id="RHEA-COMP:10747"/>
        <dbReference type="Rhea" id="RHEA-COMP:10748"/>
        <dbReference type="ChEBI" id="CHEBI:83833"/>
        <dbReference type="ChEBI" id="CHEBI:83834"/>
        <dbReference type="EC" id="5.2.1.8"/>
    </reaction>
</comment>
<dbReference type="PANTHER" id="PTHR47861:SF3">
    <property type="entry name" value="FKBP-TYPE PEPTIDYL-PROLYL CIS-TRANS ISOMERASE SLYD"/>
    <property type="match status" value="1"/>
</dbReference>
<comment type="subcellular location">
    <subcellularLocation>
        <location evidence="2">Cytoplasm</location>
    </subcellularLocation>
</comment>
<dbReference type="InterPro" id="IPR046357">
    <property type="entry name" value="PPIase_dom_sf"/>
</dbReference>
<dbReference type="GO" id="GO:0042026">
    <property type="term" value="P:protein refolding"/>
    <property type="evidence" value="ECO:0007669"/>
    <property type="project" value="UniProtKB-ARBA"/>
</dbReference>
<sequence>MQVAKDRVVSIDYTLKDTEGTLLDSSEGRGPLAYLHGAGNIIPGLEQALEGQDNGASVEVTIEPSNAYGERDDNLIQDVPKQMFDSVDKVEPGMQFQAQTPNGAQLITVREVGDETVKVDANHPLAGVTLNFDVKVVDIRDATSEEVENGQPEQQQ</sequence>
<evidence type="ECO:0000256" key="8">
    <source>
        <dbReference type="ARBA" id="ARBA00037071"/>
    </source>
</evidence>
<keyword evidence="5 9" id="KW-0697">Rotamase</keyword>
<evidence type="ECO:0000256" key="6">
    <source>
        <dbReference type="ARBA" id="ARBA00023186"/>
    </source>
</evidence>
<dbReference type="GO" id="GO:0003755">
    <property type="term" value="F:peptidyl-prolyl cis-trans isomerase activity"/>
    <property type="evidence" value="ECO:0007669"/>
    <property type="project" value="UniProtKB-UniRule"/>
</dbReference>
<reference evidence="12 13" key="1">
    <citation type="submission" date="2018-10" db="EMBL/GenBank/DDBJ databases">
        <title>Genomic Encyclopedia of Type Strains, Phase IV (KMG-IV): sequencing the most valuable type-strain genomes for metagenomic binning, comparative biology and taxonomic classification.</title>
        <authorList>
            <person name="Goeker M."/>
        </authorList>
    </citation>
    <scope>NUCLEOTIDE SEQUENCE [LARGE SCALE GENOMIC DNA]</scope>
    <source>
        <strain evidence="12 13">DSM 12769</strain>
    </source>
</reference>
<dbReference type="RefSeq" id="WP_121442729.1">
    <property type="nucleotide sequence ID" value="NZ_RCDA01000003.1"/>
</dbReference>
<evidence type="ECO:0000313" key="13">
    <source>
        <dbReference type="Proteomes" id="UP000275461"/>
    </source>
</evidence>
<evidence type="ECO:0000256" key="2">
    <source>
        <dbReference type="ARBA" id="ARBA00004496"/>
    </source>
</evidence>
<evidence type="ECO:0000256" key="1">
    <source>
        <dbReference type="ARBA" id="ARBA00000971"/>
    </source>
</evidence>
<proteinExistence type="inferred from homology"/>
<accession>A0A498BYE0</accession>